<protein>
    <submittedName>
        <fullName evidence="1">Uncharacterized protein</fullName>
    </submittedName>
</protein>
<gene>
    <name evidence="1" type="ORF">CXR34_08630</name>
</gene>
<dbReference type="AlphaFoldDB" id="A0A2K9DXY7"/>
<reference evidence="1 2" key="1">
    <citation type="submission" date="2017-12" db="EMBL/GenBank/DDBJ databases">
        <title>Isolation and characterization of estrogens degradatiion strain Microbacterium hominis SJTG1.</title>
        <authorList>
            <person name="Xiong W."/>
            <person name="Yin C."/>
            <person name="Zheng D."/>
            <person name="Liang R."/>
        </authorList>
    </citation>
    <scope>NUCLEOTIDE SEQUENCE [LARGE SCALE GENOMIC DNA]</scope>
    <source>
        <strain evidence="1 2">SJTG1</strain>
    </source>
</reference>
<dbReference type="Proteomes" id="UP000233276">
    <property type="component" value="Chromosome"/>
</dbReference>
<organism evidence="1 2">
    <name type="scientific">Microbacterium hominis</name>
    <dbReference type="NCBI Taxonomy" id="162426"/>
    <lineage>
        <taxon>Bacteria</taxon>
        <taxon>Bacillati</taxon>
        <taxon>Actinomycetota</taxon>
        <taxon>Actinomycetes</taxon>
        <taxon>Micrococcales</taxon>
        <taxon>Microbacteriaceae</taxon>
        <taxon>Microbacterium</taxon>
    </lineage>
</organism>
<name>A0A2K9DXY7_9MICO</name>
<sequence length="345" mass="34899">MANPFLVLGGVAVGVITAGIGVLAVPGWINSAHDAAAINDLSTIRAAESAAVMHLGAYTDSLGKLKDGSLGVKFQASDGVRLLGIKADGQDSWCAATLSQSGIIFAATASNATTPSGSDAGAVMRAAGCSTDAINAVLDTAYGALVETRRNLVLNPVMGTGDGLGWSSYYNPTVEFAPSDGPTGGTMQVVKKGAGNANQGRAANTSLAIADLPLNTPFQLIARVKAPAGREYRVAHNADAGAGGEAFVDMVGNGSWQEVVLTGVTRGAIASVPAPPRVLVISTAAMNPGLAVGETLFMIDSASLEYNTAGAFFYGGADAGGSLSATRWVGAPDRSPSIYLERKRP</sequence>
<accession>A0A2K9DXY7</accession>
<proteinExistence type="predicted"/>
<dbReference type="EMBL" id="CP025299">
    <property type="protein sequence ID" value="AUG29503.1"/>
    <property type="molecule type" value="Genomic_DNA"/>
</dbReference>
<dbReference type="RefSeq" id="WP_101306155.1">
    <property type="nucleotide sequence ID" value="NZ_CP025299.1"/>
</dbReference>
<evidence type="ECO:0000313" key="1">
    <source>
        <dbReference type="EMBL" id="AUG29503.1"/>
    </source>
</evidence>
<dbReference type="KEGG" id="mhos:CXR34_08630"/>
<evidence type="ECO:0000313" key="2">
    <source>
        <dbReference type="Proteomes" id="UP000233276"/>
    </source>
</evidence>